<proteinExistence type="inferred from homology"/>
<dbReference type="PANTHER" id="PTHR43351">
    <property type="entry name" value="L(+)-TARTRATE DEHYDRATASE SUBUNIT BETA"/>
    <property type="match status" value="1"/>
</dbReference>
<dbReference type="InterPro" id="IPR004647">
    <property type="entry name" value="Fe-S_hydro-lyase_TtdB-typ_cat"/>
</dbReference>
<evidence type="ECO:0000313" key="5">
    <source>
        <dbReference type="Proteomes" id="UP000824208"/>
    </source>
</evidence>
<dbReference type="Gene3D" id="3.20.130.10">
    <property type="entry name" value="Fe-S hydro-lyase, tartrate dehydratase beta-type, catalytic domain"/>
    <property type="match status" value="1"/>
</dbReference>
<dbReference type="NCBIfam" id="NF005310">
    <property type="entry name" value="PRK06842.1"/>
    <property type="match status" value="1"/>
</dbReference>
<reference evidence="4" key="1">
    <citation type="journal article" date="2021" name="PeerJ">
        <title>Extensive microbial diversity within the chicken gut microbiome revealed by metagenomics and culture.</title>
        <authorList>
            <person name="Gilroy R."/>
            <person name="Ravi A."/>
            <person name="Getino M."/>
            <person name="Pursley I."/>
            <person name="Horton D.L."/>
            <person name="Alikhan N.F."/>
            <person name="Baker D."/>
            <person name="Gharbi K."/>
            <person name="Hall N."/>
            <person name="Watson M."/>
            <person name="Adriaenssens E.M."/>
            <person name="Foster-Nyarko E."/>
            <person name="Jarju S."/>
            <person name="Secka A."/>
            <person name="Antonio M."/>
            <person name="Oren A."/>
            <person name="Chaudhuri R.R."/>
            <person name="La Ragione R."/>
            <person name="Hildebrand F."/>
            <person name="Pallen M.J."/>
        </authorList>
    </citation>
    <scope>NUCLEOTIDE SEQUENCE</scope>
    <source>
        <strain evidence="4">CHK189-11263</strain>
    </source>
</reference>
<dbReference type="PANTHER" id="PTHR43351:SF2">
    <property type="entry name" value="L(+)-TARTRATE DEHYDRATASE SUBUNIT BETA-RELATED"/>
    <property type="match status" value="1"/>
</dbReference>
<evidence type="ECO:0000256" key="1">
    <source>
        <dbReference type="ARBA" id="ARBA00008876"/>
    </source>
</evidence>
<comment type="caution">
    <text evidence="4">The sequence shown here is derived from an EMBL/GenBank/DDBJ whole genome shotgun (WGS) entry which is preliminary data.</text>
</comment>
<reference evidence="4" key="2">
    <citation type="submission" date="2021-04" db="EMBL/GenBank/DDBJ databases">
        <authorList>
            <person name="Gilroy R."/>
        </authorList>
    </citation>
    <scope>NUCLEOTIDE SEQUENCE</scope>
    <source>
        <strain evidence="4">CHK189-11263</strain>
    </source>
</reference>
<evidence type="ECO:0000256" key="2">
    <source>
        <dbReference type="ARBA" id="ARBA00023239"/>
    </source>
</evidence>
<dbReference type="SUPFAM" id="SSF117457">
    <property type="entry name" value="FumA C-terminal domain-like"/>
    <property type="match status" value="1"/>
</dbReference>
<dbReference type="AlphaFoldDB" id="A0A9D2MBK7"/>
<evidence type="ECO:0000259" key="3">
    <source>
        <dbReference type="Pfam" id="PF05683"/>
    </source>
</evidence>
<keyword evidence="2" id="KW-0456">Lyase</keyword>
<gene>
    <name evidence="4" type="ORF">H9714_05285</name>
</gene>
<organism evidence="4 5">
    <name type="scientific">Candidatus Flavonifractor intestinipullorum</name>
    <dbReference type="NCBI Taxonomy" id="2838587"/>
    <lineage>
        <taxon>Bacteria</taxon>
        <taxon>Bacillati</taxon>
        <taxon>Bacillota</taxon>
        <taxon>Clostridia</taxon>
        <taxon>Eubacteriales</taxon>
        <taxon>Oscillospiraceae</taxon>
        <taxon>Flavonifractor</taxon>
    </lineage>
</organism>
<evidence type="ECO:0000313" key="4">
    <source>
        <dbReference type="EMBL" id="HJB56949.1"/>
    </source>
</evidence>
<comment type="similarity">
    <text evidence="1">Belongs to the class-I fumarase family.</text>
</comment>
<feature type="domain" description="Fe-S hydro-lyase tartrate dehydratase beta-type catalytic" evidence="3">
    <location>
        <begin position="5"/>
        <end position="175"/>
    </location>
</feature>
<dbReference type="NCBIfam" id="TIGR00723">
    <property type="entry name" value="ttdB_fumA_fumB"/>
    <property type="match status" value="1"/>
</dbReference>
<dbReference type="GO" id="GO:0016836">
    <property type="term" value="F:hydro-lyase activity"/>
    <property type="evidence" value="ECO:0007669"/>
    <property type="project" value="InterPro"/>
</dbReference>
<dbReference type="Proteomes" id="UP000824208">
    <property type="component" value="Unassembled WGS sequence"/>
</dbReference>
<accession>A0A9D2MBK7</accession>
<dbReference type="Pfam" id="PF05683">
    <property type="entry name" value="Fumerase_C"/>
    <property type="match status" value="1"/>
</dbReference>
<name>A0A9D2MBK7_9FIRM</name>
<dbReference type="InterPro" id="IPR036660">
    <property type="entry name" value="Fe-S_hydroAse_TtdB_cat_sf"/>
</dbReference>
<sequence length="188" mass="20473">MARRLTTPLTREKLRDLRCGESVTITGTIYTARDAAHKRLVELARAGKPLPFDIRDATIYYVGPTPARPGTSIGSAGPTTSYRMDAYSPTLIALGETGMIGKGKRGPEVVEAMKQHGAVYFGAIGGAGALLARCVKKAEIVAYEDLGAEAVRRLEVEELPVVVVIDSQGRSLYETGRRDYLEHRREEP</sequence>
<protein>
    <submittedName>
        <fullName evidence="4">Fe-S-containing hydro-lyase</fullName>
    </submittedName>
</protein>
<dbReference type="EMBL" id="DWYC01000051">
    <property type="protein sequence ID" value="HJB56949.1"/>
    <property type="molecule type" value="Genomic_DNA"/>
</dbReference>